<keyword evidence="2" id="KW-1185">Reference proteome</keyword>
<sequence>MPVEVKAMLEEQLRWRKIRKACMSKREHLPQDQERAATESIYSKVLTHSDDVIGKVCGPENSK</sequence>
<gene>
    <name evidence="1" type="ORF">Ahy_B07g087481</name>
</gene>
<dbReference type="AlphaFoldDB" id="A0A444YCA0"/>
<evidence type="ECO:0000313" key="2">
    <source>
        <dbReference type="Proteomes" id="UP000289738"/>
    </source>
</evidence>
<dbReference type="EMBL" id="SDMP01000017">
    <property type="protein sequence ID" value="RYQ99539.1"/>
    <property type="molecule type" value="Genomic_DNA"/>
</dbReference>
<organism evidence="1 2">
    <name type="scientific">Arachis hypogaea</name>
    <name type="common">Peanut</name>
    <dbReference type="NCBI Taxonomy" id="3818"/>
    <lineage>
        <taxon>Eukaryota</taxon>
        <taxon>Viridiplantae</taxon>
        <taxon>Streptophyta</taxon>
        <taxon>Embryophyta</taxon>
        <taxon>Tracheophyta</taxon>
        <taxon>Spermatophyta</taxon>
        <taxon>Magnoliopsida</taxon>
        <taxon>eudicotyledons</taxon>
        <taxon>Gunneridae</taxon>
        <taxon>Pentapetalae</taxon>
        <taxon>rosids</taxon>
        <taxon>fabids</taxon>
        <taxon>Fabales</taxon>
        <taxon>Fabaceae</taxon>
        <taxon>Papilionoideae</taxon>
        <taxon>50 kb inversion clade</taxon>
        <taxon>dalbergioids sensu lato</taxon>
        <taxon>Dalbergieae</taxon>
        <taxon>Pterocarpus clade</taxon>
        <taxon>Arachis</taxon>
    </lineage>
</organism>
<protein>
    <submittedName>
        <fullName evidence="1">Uncharacterized protein</fullName>
    </submittedName>
</protein>
<reference evidence="1 2" key="1">
    <citation type="submission" date="2019-01" db="EMBL/GenBank/DDBJ databases">
        <title>Sequencing of cultivated peanut Arachis hypogaea provides insights into genome evolution and oil improvement.</title>
        <authorList>
            <person name="Chen X."/>
        </authorList>
    </citation>
    <scope>NUCLEOTIDE SEQUENCE [LARGE SCALE GENOMIC DNA]</scope>
    <source>
        <strain evidence="2">cv. Fuhuasheng</strain>
        <tissue evidence="1">Leaves</tissue>
    </source>
</reference>
<proteinExistence type="predicted"/>
<comment type="caution">
    <text evidence="1">The sequence shown here is derived from an EMBL/GenBank/DDBJ whole genome shotgun (WGS) entry which is preliminary data.</text>
</comment>
<name>A0A444YCA0_ARAHY</name>
<accession>A0A444YCA0</accession>
<evidence type="ECO:0000313" key="1">
    <source>
        <dbReference type="EMBL" id="RYQ99539.1"/>
    </source>
</evidence>
<dbReference type="Proteomes" id="UP000289738">
    <property type="component" value="Chromosome B07"/>
</dbReference>